<evidence type="ECO:0000313" key="1">
    <source>
        <dbReference type="EMBL" id="KAL0009105.1"/>
    </source>
</evidence>
<sequence length="159" mass="18214">MEETPKMTVSDPSAGLPTVLIRFDSMEFNSLPVSHFHRFGPPYARFLRFSVPAEGLPLLEGLLRVHGDFTSRFKGGLFLGNILMELLSAVLVSLKSTFLDSLSEERLLEWRGVVQDLMEAKFNLSFLLEYLRGRFPRALIWKLLLLKGLWLVLIRCFPE</sequence>
<evidence type="ECO:0000313" key="2">
    <source>
        <dbReference type="Proteomes" id="UP001459277"/>
    </source>
</evidence>
<reference evidence="1 2" key="1">
    <citation type="submission" date="2024-01" db="EMBL/GenBank/DDBJ databases">
        <title>A telomere-to-telomere, gap-free genome of sweet tea (Lithocarpus litseifolius).</title>
        <authorList>
            <person name="Zhou J."/>
        </authorList>
    </citation>
    <scope>NUCLEOTIDE SEQUENCE [LARGE SCALE GENOMIC DNA]</scope>
    <source>
        <strain evidence="1">Zhou-2022a</strain>
        <tissue evidence="1">Leaf</tissue>
    </source>
</reference>
<organism evidence="1 2">
    <name type="scientific">Lithocarpus litseifolius</name>
    <dbReference type="NCBI Taxonomy" id="425828"/>
    <lineage>
        <taxon>Eukaryota</taxon>
        <taxon>Viridiplantae</taxon>
        <taxon>Streptophyta</taxon>
        <taxon>Embryophyta</taxon>
        <taxon>Tracheophyta</taxon>
        <taxon>Spermatophyta</taxon>
        <taxon>Magnoliopsida</taxon>
        <taxon>eudicotyledons</taxon>
        <taxon>Gunneridae</taxon>
        <taxon>Pentapetalae</taxon>
        <taxon>rosids</taxon>
        <taxon>fabids</taxon>
        <taxon>Fagales</taxon>
        <taxon>Fagaceae</taxon>
        <taxon>Lithocarpus</taxon>
    </lineage>
</organism>
<comment type="caution">
    <text evidence="1">The sequence shown here is derived from an EMBL/GenBank/DDBJ whole genome shotgun (WGS) entry which is preliminary data.</text>
</comment>
<dbReference type="Proteomes" id="UP001459277">
    <property type="component" value="Unassembled WGS sequence"/>
</dbReference>
<accession>A0AAW2DEN7</accession>
<name>A0AAW2DEN7_9ROSI</name>
<gene>
    <name evidence="1" type="ORF">SO802_010607</name>
</gene>
<dbReference type="EMBL" id="JAZDWU010000003">
    <property type="protein sequence ID" value="KAL0009105.1"/>
    <property type="molecule type" value="Genomic_DNA"/>
</dbReference>
<protein>
    <submittedName>
        <fullName evidence="1">Uncharacterized protein</fullName>
    </submittedName>
</protein>
<keyword evidence="2" id="KW-1185">Reference proteome</keyword>
<proteinExistence type="predicted"/>
<dbReference type="AlphaFoldDB" id="A0AAW2DEN7"/>